<organism evidence="2 3">
    <name type="scientific">Saccharopolyspora halophila</name>
    <dbReference type="NCBI Taxonomy" id="405551"/>
    <lineage>
        <taxon>Bacteria</taxon>
        <taxon>Bacillati</taxon>
        <taxon>Actinomycetota</taxon>
        <taxon>Actinomycetes</taxon>
        <taxon>Pseudonocardiales</taxon>
        <taxon>Pseudonocardiaceae</taxon>
        <taxon>Saccharopolyspora</taxon>
    </lineage>
</organism>
<accession>A0ABP5SII8</accession>
<gene>
    <name evidence="2" type="ORF">GCM10009854_03840</name>
</gene>
<dbReference type="RefSeq" id="WP_344125775.1">
    <property type="nucleotide sequence ID" value="NZ_BAAARA010000001.1"/>
</dbReference>
<reference evidence="3" key="1">
    <citation type="journal article" date="2019" name="Int. J. Syst. Evol. Microbiol.">
        <title>The Global Catalogue of Microorganisms (GCM) 10K type strain sequencing project: providing services to taxonomists for standard genome sequencing and annotation.</title>
        <authorList>
            <consortium name="The Broad Institute Genomics Platform"/>
            <consortium name="The Broad Institute Genome Sequencing Center for Infectious Disease"/>
            <person name="Wu L."/>
            <person name="Ma J."/>
        </authorList>
    </citation>
    <scope>NUCLEOTIDE SEQUENCE [LARGE SCALE GENOMIC DNA]</scope>
    <source>
        <strain evidence="3">JCM 16221</strain>
    </source>
</reference>
<comment type="caution">
    <text evidence="2">The sequence shown here is derived from an EMBL/GenBank/DDBJ whole genome shotgun (WGS) entry which is preliminary data.</text>
</comment>
<evidence type="ECO:0008006" key="4">
    <source>
        <dbReference type="Google" id="ProtNLM"/>
    </source>
</evidence>
<protein>
    <recommendedName>
        <fullName evidence="4">DUF4288 domain-containing protein</fullName>
    </recommendedName>
</protein>
<proteinExistence type="predicted"/>
<dbReference type="Proteomes" id="UP001501218">
    <property type="component" value="Unassembled WGS sequence"/>
</dbReference>
<feature type="region of interest" description="Disordered" evidence="1">
    <location>
        <begin position="1"/>
        <end position="22"/>
    </location>
</feature>
<name>A0ABP5SII8_9PSEU</name>
<dbReference type="InterPro" id="IPR025630">
    <property type="entry name" value="DUF4288"/>
</dbReference>
<dbReference type="EMBL" id="BAAARA010000001">
    <property type="protein sequence ID" value="GAA2331879.1"/>
    <property type="molecule type" value="Genomic_DNA"/>
</dbReference>
<evidence type="ECO:0000313" key="3">
    <source>
        <dbReference type="Proteomes" id="UP001501218"/>
    </source>
</evidence>
<keyword evidence="3" id="KW-1185">Reference proteome</keyword>
<feature type="region of interest" description="Disordered" evidence="1">
    <location>
        <begin position="72"/>
        <end position="92"/>
    </location>
</feature>
<evidence type="ECO:0000256" key="1">
    <source>
        <dbReference type="SAM" id="MobiDB-lite"/>
    </source>
</evidence>
<dbReference type="Pfam" id="PF14119">
    <property type="entry name" value="DUF4288"/>
    <property type="match status" value="1"/>
</dbReference>
<sequence length="139" mass="15532">MSGEEFEEAVGSINIGPGTIDPREFQRGAESVELEHYVAVLLLEATSEATDHEPLFEESFVLLTAESGEEAAEKAREYGKQQESSYADENNNPVTWKLKQVVEVKPLEDATLDDGSELYSRFFRNHKAYADLDTLGNED</sequence>
<evidence type="ECO:0000313" key="2">
    <source>
        <dbReference type="EMBL" id="GAA2331879.1"/>
    </source>
</evidence>
<feature type="compositionally biased region" description="Polar residues" evidence="1">
    <location>
        <begin position="81"/>
        <end position="92"/>
    </location>
</feature>